<protein>
    <recommendedName>
        <fullName evidence="4">Thiol-disulfide isomerase or thioredoxin</fullName>
    </recommendedName>
</protein>
<keyword evidence="1" id="KW-0812">Transmembrane</keyword>
<organism evidence="2 3">
    <name type="scientific">Fodinibius sediminis</name>
    <dbReference type="NCBI Taxonomy" id="1214077"/>
    <lineage>
        <taxon>Bacteria</taxon>
        <taxon>Pseudomonadati</taxon>
        <taxon>Balneolota</taxon>
        <taxon>Balneolia</taxon>
        <taxon>Balneolales</taxon>
        <taxon>Balneolaceae</taxon>
        <taxon>Fodinibius</taxon>
    </lineage>
</organism>
<dbReference type="Proteomes" id="UP000317593">
    <property type="component" value="Unassembled WGS sequence"/>
</dbReference>
<evidence type="ECO:0000313" key="3">
    <source>
        <dbReference type="Proteomes" id="UP000317593"/>
    </source>
</evidence>
<sequence length="180" mass="20112">MKIDPKYFNSFLGVVAIIAALLIAYYTVSSQQDKRKAFKERIMQQDSLQTVSWPMVQRQDSLRIADFKGHHVLIHFWSNWSDASISAHQKLATLKGKQGKALSVIAAAVGLRKQEALSYINKHEFPFYHVAGSKQFSSFGIPGVPAYLLYTPAGRLRYVSLGILDDVKVDSISNIINGNP</sequence>
<keyword evidence="3" id="KW-1185">Reference proteome</keyword>
<dbReference type="AlphaFoldDB" id="A0A521DD17"/>
<keyword evidence="1" id="KW-0472">Membrane</keyword>
<name>A0A521DD17_9BACT</name>
<keyword evidence="1" id="KW-1133">Transmembrane helix</keyword>
<dbReference type="Gene3D" id="3.40.30.10">
    <property type="entry name" value="Glutaredoxin"/>
    <property type="match status" value="1"/>
</dbReference>
<proteinExistence type="predicted"/>
<dbReference type="EMBL" id="FXTH01000009">
    <property type="protein sequence ID" value="SMO68820.1"/>
    <property type="molecule type" value="Genomic_DNA"/>
</dbReference>
<reference evidence="2 3" key="1">
    <citation type="submission" date="2017-05" db="EMBL/GenBank/DDBJ databases">
        <authorList>
            <person name="Varghese N."/>
            <person name="Submissions S."/>
        </authorList>
    </citation>
    <scope>NUCLEOTIDE SEQUENCE [LARGE SCALE GENOMIC DNA]</scope>
    <source>
        <strain evidence="2 3">DSM 21194</strain>
    </source>
</reference>
<feature type="transmembrane region" description="Helical" evidence="1">
    <location>
        <begin position="7"/>
        <end position="28"/>
    </location>
</feature>
<dbReference type="OrthoDB" id="1524267at2"/>
<evidence type="ECO:0000313" key="2">
    <source>
        <dbReference type="EMBL" id="SMO68820.1"/>
    </source>
</evidence>
<dbReference type="InterPro" id="IPR036249">
    <property type="entry name" value="Thioredoxin-like_sf"/>
</dbReference>
<evidence type="ECO:0000256" key="1">
    <source>
        <dbReference type="SAM" id="Phobius"/>
    </source>
</evidence>
<dbReference type="RefSeq" id="WP_142714690.1">
    <property type="nucleotide sequence ID" value="NZ_FXTH01000009.1"/>
</dbReference>
<accession>A0A521DD17</accession>
<dbReference type="SUPFAM" id="SSF52833">
    <property type="entry name" value="Thioredoxin-like"/>
    <property type="match status" value="1"/>
</dbReference>
<gene>
    <name evidence="2" type="ORF">SAMN06265218_109103</name>
</gene>
<evidence type="ECO:0008006" key="4">
    <source>
        <dbReference type="Google" id="ProtNLM"/>
    </source>
</evidence>